<dbReference type="AlphaFoldDB" id="A0A432WZ75"/>
<organism evidence="3 4">
    <name type="scientific">Aliidiomarina taiwanensis</name>
    <dbReference type="NCBI Taxonomy" id="946228"/>
    <lineage>
        <taxon>Bacteria</taxon>
        <taxon>Pseudomonadati</taxon>
        <taxon>Pseudomonadota</taxon>
        <taxon>Gammaproteobacteria</taxon>
        <taxon>Alteromonadales</taxon>
        <taxon>Idiomarinaceae</taxon>
        <taxon>Aliidiomarina</taxon>
    </lineage>
</organism>
<dbReference type="PANTHER" id="PTHR12147">
    <property type="entry name" value="METALLOPEPTIDASE M28 FAMILY MEMBER"/>
    <property type="match status" value="1"/>
</dbReference>
<dbReference type="EMBL" id="PIPQ01000007">
    <property type="protein sequence ID" value="RUO39065.1"/>
    <property type="molecule type" value="Genomic_DNA"/>
</dbReference>
<evidence type="ECO:0000256" key="1">
    <source>
        <dbReference type="SAM" id="Phobius"/>
    </source>
</evidence>
<evidence type="ECO:0000313" key="4">
    <source>
        <dbReference type="Proteomes" id="UP000286976"/>
    </source>
</evidence>
<evidence type="ECO:0000313" key="3">
    <source>
        <dbReference type="EMBL" id="RUO39065.1"/>
    </source>
</evidence>
<dbReference type="RefSeq" id="WP_126757943.1">
    <property type="nucleotide sequence ID" value="NZ_PIPQ01000007.1"/>
</dbReference>
<dbReference type="GO" id="GO:0006508">
    <property type="term" value="P:proteolysis"/>
    <property type="evidence" value="ECO:0007669"/>
    <property type="project" value="InterPro"/>
</dbReference>
<protein>
    <submittedName>
        <fullName evidence="3">Aminopeptidase</fullName>
    </submittedName>
</protein>
<name>A0A432WZ75_9GAMM</name>
<dbReference type="GO" id="GO:0008235">
    <property type="term" value="F:metalloexopeptidase activity"/>
    <property type="evidence" value="ECO:0007669"/>
    <property type="project" value="InterPro"/>
</dbReference>
<keyword evidence="3" id="KW-0645">Protease</keyword>
<dbReference type="OrthoDB" id="1521787at2"/>
<evidence type="ECO:0000259" key="2">
    <source>
        <dbReference type="Pfam" id="PF04389"/>
    </source>
</evidence>
<sequence>MAWLRRYFAYWFTLVVLLVLVAWPGRIMYYKHLTEKEAERIAAITPSHVAEHAPQRLSKEQLMADVRWLAAPERQGRLAGSPEGDATRQYIVQRFQELGLEPGGTEGYLHPFSTERSGTTANVIGIIPGNEHKKGKPLRTIVVTAHYDHLGVRDGKVYHGADDNASGTAALLEFARFLMQYPNRHPIALMALDHEENGLKGARALFSTQLLNPKEVAFNINMDMISRDTQQSLFAVGSYHNPWLVPLLQRVQQESAVKLILAHDRPARKAGYTPDWTFSSDHGPFHAQGIPFLYFGVADHADYHQPTDTADRVDEDFFHAAAEASLSSLLLIDRVLAEKL</sequence>
<dbReference type="GO" id="GO:0004177">
    <property type="term" value="F:aminopeptidase activity"/>
    <property type="evidence" value="ECO:0007669"/>
    <property type="project" value="UniProtKB-KW"/>
</dbReference>
<dbReference type="Proteomes" id="UP000286976">
    <property type="component" value="Unassembled WGS sequence"/>
</dbReference>
<feature type="domain" description="Peptidase M28" evidence="2">
    <location>
        <begin position="122"/>
        <end position="326"/>
    </location>
</feature>
<dbReference type="Gene3D" id="3.40.630.10">
    <property type="entry name" value="Zn peptidases"/>
    <property type="match status" value="1"/>
</dbReference>
<dbReference type="Pfam" id="PF04389">
    <property type="entry name" value="Peptidase_M28"/>
    <property type="match status" value="1"/>
</dbReference>
<gene>
    <name evidence="3" type="ORF">CWE15_10010</name>
</gene>
<dbReference type="SUPFAM" id="SSF53187">
    <property type="entry name" value="Zn-dependent exopeptidases"/>
    <property type="match status" value="1"/>
</dbReference>
<reference evidence="3 4" key="1">
    <citation type="journal article" date="2011" name="Front. Microbiol.">
        <title>Genomic signatures of strain selection and enhancement in Bacillus atrophaeus var. globigii, a historical biowarfare simulant.</title>
        <authorList>
            <person name="Gibbons H.S."/>
            <person name="Broomall S.M."/>
            <person name="McNew L.A."/>
            <person name="Daligault H."/>
            <person name="Chapman C."/>
            <person name="Bruce D."/>
            <person name="Karavis M."/>
            <person name="Krepps M."/>
            <person name="McGregor P.A."/>
            <person name="Hong C."/>
            <person name="Park K.H."/>
            <person name="Akmal A."/>
            <person name="Feldman A."/>
            <person name="Lin J.S."/>
            <person name="Chang W.E."/>
            <person name="Higgs B.W."/>
            <person name="Demirev P."/>
            <person name="Lindquist J."/>
            <person name="Liem A."/>
            <person name="Fochler E."/>
            <person name="Read T.D."/>
            <person name="Tapia R."/>
            <person name="Johnson S."/>
            <person name="Bishop-Lilly K.A."/>
            <person name="Detter C."/>
            <person name="Han C."/>
            <person name="Sozhamannan S."/>
            <person name="Rosenzweig C.N."/>
            <person name="Skowronski E.W."/>
        </authorList>
    </citation>
    <scope>NUCLEOTIDE SEQUENCE [LARGE SCALE GENOMIC DNA]</scope>
    <source>
        <strain evidence="3 4">AIT1</strain>
    </source>
</reference>
<feature type="transmembrane region" description="Helical" evidence="1">
    <location>
        <begin position="7"/>
        <end position="25"/>
    </location>
</feature>
<keyword evidence="4" id="KW-1185">Reference proteome</keyword>
<dbReference type="InterPro" id="IPR007484">
    <property type="entry name" value="Peptidase_M28"/>
</dbReference>
<keyword evidence="1" id="KW-1133">Transmembrane helix</keyword>
<dbReference type="InterPro" id="IPR045175">
    <property type="entry name" value="M28_fam"/>
</dbReference>
<keyword evidence="3" id="KW-0031">Aminopeptidase</keyword>
<comment type="caution">
    <text evidence="3">The sequence shown here is derived from an EMBL/GenBank/DDBJ whole genome shotgun (WGS) entry which is preliminary data.</text>
</comment>
<keyword evidence="1" id="KW-0812">Transmembrane</keyword>
<proteinExistence type="predicted"/>
<dbReference type="PANTHER" id="PTHR12147:SF26">
    <property type="entry name" value="PEPTIDASE M28 DOMAIN-CONTAINING PROTEIN"/>
    <property type="match status" value="1"/>
</dbReference>
<keyword evidence="1" id="KW-0472">Membrane</keyword>
<accession>A0A432WZ75</accession>
<keyword evidence="3" id="KW-0378">Hydrolase</keyword>